<protein>
    <submittedName>
        <fullName evidence="1 3">Uncharacterized protein</fullName>
    </submittedName>
</protein>
<sequence length="114" mass="13045">MTSSNFRPCTYVEKQGRLRGPPVLISLSSFFQTDIALSPVSNVLRVFKDREFRRSQRRLSPPILVSVAVSDILGVQNPRPFHSISQFRLSTVLVVDNFSFDAPRYRQQEDVFAL</sequence>
<evidence type="ECO:0000313" key="2">
    <source>
        <dbReference type="Proteomes" id="UP000050794"/>
    </source>
</evidence>
<dbReference type="AlphaFoldDB" id="A0A183U1I4"/>
<dbReference type="WBParaSite" id="TCNE_0000235401-mRNA-1">
    <property type="protein sequence ID" value="TCNE_0000235401-mRNA-1"/>
    <property type="gene ID" value="TCNE_0000235401"/>
</dbReference>
<proteinExistence type="predicted"/>
<accession>A0A183U1I4</accession>
<reference evidence="3" key="1">
    <citation type="submission" date="2016-06" db="UniProtKB">
        <authorList>
            <consortium name="WormBaseParasite"/>
        </authorList>
    </citation>
    <scope>IDENTIFICATION</scope>
</reference>
<name>A0A183U1I4_TOXCA</name>
<keyword evidence="2" id="KW-1185">Reference proteome</keyword>
<dbReference type="EMBL" id="UYWY01002300">
    <property type="protein sequence ID" value="VDM27929.1"/>
    <property type="molecule type" value="Genomic_DNA"/>
</dbReference>
<reference evidence="1 2" key="2">
    <citation type="submission" date="2018-11" db="EMBL/GenBank/DDBJ databases">
        <authorList>
            <consortium name="Pathogen Informatics"/>
        </authorList>
    </citation>
    <scope>NUCLEOTIDE SEQUENCE [LARGE SCALE GENOMIC DNA]</scope>
</reference>
<organism evidence="2 3">
    <name type="scientific">Toxocara canis</name>
    <name type="common">Canine roundworm</name>
    <dbReference type="NCBI Taxonomy" id="6265"/>
    <lineage>
        <taxon>Eukaryota</taxon>
        <taxon>Metazoa</taxon>
        <taxon>Ecdysozoa</taxon>
        <taxon>Nematoda</taxon>
        <taxon>Chromadorea</taxon>
        <taxon>Rhabditida</taxon>
        <taxon>Spirurina</taxon>
        <taxon>Ascaridomorpha</taxon>
        <taxon>Ascaridoidea</taxon>
        <taxon>Toxocaridae</taxon>
        <taxon>Toxocara</taxon>
    </lineage>
</organism>
<evidence type="ECO:0000313" key="3">
    <source>
        <dbReference type="WBParaSite" id="TCNE_0000235401-mRNA-1"/>
    </source>
</evidence>
<dbReference type="Proteomes" id="UP000050794">
    <property type="component" value="Unassembled WGS sequence"/>
</dbReference>
<gene>
    <name evidence="1" type="ORF">TCNE_LOCUS2354</name>
</gene>
<evidence type="ECO:0000313" key="1">
    <source>
        <dbReference type="EMBL" id="VDM27929.1"/>
    </source>
</evidence>